<name>A0ABP1QVI6_9HEXA</name>
<sequence>MLNPSSSIYIRNILLFCSFMFLLLLDSTISITYEKFTTITTRERAALTKFRGLVSTQLRSQPEYMNDDLFLIRWLRAKNLDAHQAERMLNE</sequence>
<gene>
    <name evidence="1" type="ORF">ODALV1_LOCUS14901</name>
</gene>
<dbReference type="EMBL" id="CAXLJM020000046">
    <property type="protein sequence ID" value="CAL8111289.1"/>
    <property type="molecule type" value="Genomic_DNA"/>
</dbReference>
<keyword evidence="2" id="KW-1185">Reference proteome</keyword>
<organism evidence="1 2">
    <name type="scientific">Orchesella dallaii</name>
    <dbReference type="NCBI Taxonomy" id="48710"/>
    <lineage>
        <taxon>Eukaryota</taxon>
        <taxon>Metazoa</taxon>
        <taxon>Ecdysozoa</taxon>
        <taxon>Arthropoda</taxon>
        <taxon>Hexapoda</taxon>
        <taxon>Collembola</taxon>
        <taxon>Entomobryomorpha</taxon>
        <taxon>Entomobryoidea</taxon>
        <taxon>Orchesellidae</taxon>
        <taxon>Orchesellinae</taxon>
        <taxon>Orchesella</taxon>
    </lineage>
</organism>
<protein>
    <submittedName>
        <fullName evidence="1">Uncharacterized protein</fullName>
    </submittedName>
</protein>
<evidence type="ECO:0000313" key="2">
    <source>
        <dbReference type="Proteomes" id="UP001642540"/>
    </source>
</evidence>
<reference evidence="1 2" key="1">
    <citation type="submission" date="2024-08" db="EMBL/GenBank/DDBJ databases">
        <authorList>
            <person name="Cucini C."/>
            <person name="Frati F."/>
        </authorList>
    </citation>
    <scope>NUCLEOTIDE SEQUENCE [LARGE SCALE GENOMIC DNA]</scope>
</reference>
<accession>A0ABP1QVI6</accession>
<feature type="non-terminal residue" evidence="1">
    <location>
        <position position="91"/>
    </location>
</feature>
<dbReference type="Proteomes" id="UP001642540">
    <property type="component" value="Unassembled WGS sequence"/>
</dbReference>
<evidence type="ECO:0000313" key="1">
    <source>
        <dbReference type="EMBL" id="CAL8111289.1"/>
    </source>
</evidence>
<dbReference type="InterPro" id="IPR036865">
    <property type="entry name" value="CRAL-TRIO_dom_sf"/>
</dbReference>
<proteinExistence type="predicted"/>
<dbReference type="InterPro" id="IPR036273">
    <property type="entry name" value="CRAL/TRIO_N_dom_sf"/>
</dbReference>
<comment type="caution">
    <text evidence="1">The sequence shown here is derived from an EMBL/GenBank/DDBJ whole genome shotgun (WGS) entry which is preliminary data.</text>
</comment>
<dbReference type="Gene3D" id="3.40.525.10">
    <property type="entry name" value="CRAL-TRIO lipid binding domain"/>
    <property type="match status" value="1"/>
</dbReference>
<dbReference type="SUPFAM" id="SSF46938">
    <property type="entry name" value="CRAL/TRIO N-terminal domain"/>
    <property type="match status" value="1"/>
</dbReference>